<protein>
    <recommendedName>
        <fullName evidence="8">Selenoprotein P N-terminal domain-containing protein</fullName>
    </recommendedName>
</protein>
<reference evidence="9 10" key="1">
    <citation type="submission" date="2024-11" db="EMBL/GenBank/DDBJ databases">
        <title>Chromosome-level genome assembly of the freshwater bivalve Anodonta woodiana.</title>
        <authorList>
            <person name="Chen X."/>
        </authorList>
    </citation>
    <scope>NUCLEOTIDE SEQUENCE [LARGE SCALE GENOMIC DNA]</scope>
    <source>
        <strain evidence="9">MN2024</strain>
        <tissue evidence="9">Gills</tissue>
    </source>
</reference>
<feature type="chain" id="PRO_5044747970" description="Selenoprotein P N-terminal domain-containing protein" evidence="7">
    <location>
        <begin position="24"/>
        <end position="229"/>
    </location>
</feature>
<dbReference type="InterPro" id="IPR007671">
    <property type="entry name" value="Selenoprotein-P_N"/>
</dbReference>
<dbReference type="Proteomes" id="UP001634394">
    <property type="component" value="Unassembled WGS sequence"/>
</dbReference>
<dbReference type="InterPro" id="IPR037941">
    <property type="entry name" value="SeP"/>
</dbReference>
<keyword evidence="2" id="KW-0964">Secreted</keyword>
<gene>
    <name evidence="9" type="ORF">ACJMK2_041203</name>
</gene>
<dbReference type="AlphaFoldDB" id="A0ABD3W3D6"/>
<evidence type="ECO:0000256" key="1">
    <source>
        <dbReference type="ARBA" id="ARBA00004613"/>
    </source>
</evidence>
<dbReference type="GO" id="GO:0005576">
    <property type="term" value="C:extracellular region"/>
    <property type="evidence" value="ECO:0007669"/>
    <property type="project" value="UniProtKB-SubCell"/>
</dbReference>
<evidence type="ECO:0000256" key="3">
    <source>
        <dbReference type="ARBA" id="ARBA00022729"/>
    </source>
</evidence>
<sequence>MSGPFGLLVLWLAAAIAVVGVDAEVCQLAPNWKVNGSLESYRQSLKQNGIDDIKFIIINSKDRHSRKRHASLARLVHFPIYQDSGSSNIWTLLDGGKDDILVYDKCGYLTFHVRNPRSLFYYNDTTNAISDTYLSNMCNCRLHDPDTKIPRRQRRSVKKDRHHENRRQNLDNARIEMQSQLNKDPYDQELLTNRISKCGRNVLCNIMDKYGFKYHSRDKKFVTELLKSQ</sequence>
<keyword evidence="4" id="KW-0712">Selenocysteine</keyword>
<evidence type="ECO:0000256" key="7">
    <source>
        <dbReference type="SAM" id="SignalP"/>
    </source>
</evidence>
<feature type="domain" description="Selenoprotein P N-terminal" evidence="8">
    <location>
        <begin position="37"/>
        <end position="168"/>
    </location>
</feature>
<keyword evidence="3 7" id="KW-0732">Signal</keyword>
<feature type="compositionally biased region" description="Basic residues" evidence="6">
    <location>
        <begin position="151"/>
        <end position="161"/>
    </location>
</feature>
<name>A0ABD3W3D6_SINWO</name>
<dbReference type="EMBL" id="JBJQND010000008">
    <property type="protein sequence ID" value="KAL3868392.1"/>
    <property type="molecule type" value="Genomic_DNA"/>
</dbReference>
<proteinExistence type="predicted"/>
<evidence type="ECO:0000313" key="9">
    <source>
        <dbReference type="EMBL" id="KAL3868392.1"/>
    </source>
</evidence>
<dbReference type="PANTHER" id="PTHR10105:SF2">
    <property type="entry name" value="AGAP003297-PA"/>
    <property type="match status" value="1"/>
</dbReference>
<evidence type="ECO:0000256" key="4">
    <source>
        <dbReference type="ARBA" id="ARBA00022933"/>
    </source>
</evidence>
<comment type="caution">
    <text evidence="9">The sequence shown here is derived from an EMBL/GenBank/DDBJ whole genome shotgun (WGS) entry which is preliminary data.</text>
</comment>
<keyword evidence="5" id="KW-0325">Glycoprotein</keyword>
<evidence type="ECO:0000256" key="5">
    <source>
        <dbReference type="ARBA" id="ARBA00023180"/>
    </source>
</evidence>
<feature type="region of interest" description="Disordered" evidence="6">
    <location>
        <begin position="151"/>
        <end position="171"/>
    </location>
</feature>
<keyword evidence="10" id="KW-1185">Reference proteome</keyword>
<accession>A0ABD3W3D6</accession>
<evidence type="ECO:0000256" key="2">
    <source>
        <dbReference type="ARBA" id="ARBA00022525"/>
    </source>
</evidence>
<evidence type="ECO:0000259" key="8">
    <source>
        <dbReference type="Pfam" id="PF04592"/>
    </source>
</evidence>
<comment type="subcellular location">
    <subcellularLocation>
        <location evidence="1">Secreted</location>
    </subcellularLocation>
</comment>
<dbReference type="PANTHER" id="PTHR10105">
    <property type="entry name" value="SELENOPROTEIN P"/>
    <property type="match status" value="1"/>
</dbReference>
<feature type="signal peptide" evidence="7">
    <location>
        <begin position="1"/>
        <end position="23"/>
    </location>
</feature>
<dbReference type="Pfam" id="PF04592">
    <property type="entry name" value="SelP_N"/>
    <property type="match status" value="1"/>
</dbReference>
<evidence type="ECO:0000256" key="6">
    <source>
        <dbReference type="SAM" id="MobiDB-lite"/>
    </source>
</evidence>
<organism evidence="9 10">
    <name type="scientific">Sinanodonta woodiana</name>
    <name type="common">Chinese pond mussel</name>
    <name type="synonym">Anodonta woodiana</name>
    <dbReference type="NCBI Taxonomy" id="1069815"/>
    <lineage>
        <taxon>Eukaryota</taxon>
        <taxon>Metazoa</taxon>
        <taxon>Spiralia</taxon>
        <taxon>Lophotrochozoa</taxon>
        <taxon>Mollusca</taxon>
        <taxon>Bivalvia</taxon>
        <taxon>Autobranchia</taxon>
        <taxon>Heteroconchia</taxon>
        <taxon>Palaeoheterodonta</taxon>
        <taxon>Unionida</taxon>
        <taxon>Unionoidea</taxon>
        <taxon>Unionidae</taxon>
        <taxon>Unioninae</taxon>
        <taxon>Sinanodonta</taxon>
    </lineage>
</organism>
<evidence type="ECO:0000313" key="10">
    <source>
        <dbReference type="Proteomes" id="UP001634394"/>
    </source>
</evidence>